<evidence type="ECO:0000313" key="2">
    <source>
        <dbReference type="EMBL" id="QJA53671.1"/>
    </source>
</evidence>
<dbReference type="GO" id="GO:0008757">
    <property type="term" value="F:S-adenosylmethionine-dependent methyltransferase activity"/>
    <property type="evidence" value="ECO:0007669"/>
    <property type="project" value="InterPro"/>
</dbReference>
<dbReference type="EMBL" id="MT144440">
    <property type="protein sequence ID" value="QJA53671.1"/>
    <property type="molecule type" value="Genomic_DNA"/>
</dbReference>
<dbReference type="CDD" id="cd02440">
    <property type="entry name" value="AdoMet_MTases"/>
    <property type="match status" value="1"/>
</dbReference>
<dbReference type="InterPro" id="IPR029063">
    <property type="entry name" value="SAM-dependent_MTases_sf"/>
</dbReference>
<keyword evidence="2" id="KW-0808">Transferase</keyword>
<evidence type="ECO:0000259" key="1">
    <source>
        <dbReference type="Pfam" id="PF08241"/>
    </source>
</evidence>
<dbReference type="Gene3D" id="3.40.50.150">
    <property type="entry name" value="Vaccinia Virus protein VP39"/>
    <property type="match status" value="1"/>
</dbReference>
<organism evidence="2">
    <name type="scientific">viral metagenome</name>
    <dbReference type="NCBI Taxonomy" id="1070528"/>
    <lineage>
        <taxon>unclassified sequences</taxon>
        <taxon>metagenomes</taxon>
        <taxon>organismal metagenomes</taxon>
    </lineage>
</organism>
<sequence>MPTDSNIDFFSFYQNKFGPDYYQGELNARLPEIYTLREYQTILGVGSGRAIIEDYLASIGRKVIASDINPQLVHLARNKLRFLTNYIIADCWHLPFAENSFEAVYSQGLLEHFEPEEQLVILREMWRVCSKGVIFAVPAPDYSFQDFGREYRFSKKEWQERLKNPFNNFSISTYWEELGVIILGTIHK</sequence>
<dbReference type="Pfam" id="PF08241">
    <property type="entry name" value="Methyltransf_11"/>
    <property type="match status" value="1"/>
</dbReference>
<dbReference type="AlphaFoldDB" id="A0A6H2A1Z0"/>
<proteinExistence type="predicted"/>
<dbReference type="GO" id="GO:0032259">
    <property type="term" value="P:methylation"/>
    <property type="evidence" value="ECO:0007669"/>
    <property type="project" value="UniProtKB-KW"/>
</dbReference>
<reference evidence="2" key="1">
    <citation type="submission" date="2020-03" db="EMBL/GenBank/DDBJ databases">
        <title>The deep terrestrial virosphere.</title>
        <authorList>
            <person name="Holmfeldt K."/>
            <person name="Nilsson E."/>
            <person name="Simone D."/>
            <person name="Lopez-Fernandez M."/>
            <person name="Wu X."/>
            <person name="de Brujin I."/>
            <person name="Lundin D."/>
            <person name="Andersson A."/>
            <person name="Bertilsson S."/>
            <person name="Dopson M."/>
        </authorList>
    </citation>
    <scope>NUCLEOTIDE SEQUENCE</scope>
    <source>
        <strain evidence="2">TM448A03779</strain>
    </source>
</reference>
<keyword evidence="2" id="KW-0489">Methyltransferase</keyword>
<dbReference type="SUPFAM" id="SSF53335">
    <property type="entry name" value="S-adenosyl-L-methionine-dependent methyltransferases"/>
    <property type="match status" value="1"/>
</dbReference>
<dbReference type="InterPro" id="IPR013216">
    <property type="entry name" value="Methyltransf_11"/>
</dbReference>
<feature type="domain" description="Methyltransferase type 11" evidence="1">
    <location>
        <begin position="43"/>
        <end position="136"/>
    </location>
</feature>
<protein>
    <submittedName>
        <fullName evidence="2">Putative methyltransferase</fullName>
    </submittedName>
</protein>
<gene>
    <name evidence="2" type="ORF">TM448A03779_0008</name>
</gene>
<name>A0A6H2A1Z0_9ZZZZ</name>
<accession>A0A6H2A1Z0</accession>